<organism evidence="12 13">
    <name type="scientific">Acipenser oxyrinchus oxyrinchus</name>
    <dbReference type="NCBI Taxonomy" id="40147"/>
    <lineage>
        <taxon>Eukaryota</taxon>
        <taxon>Metazoa</taxon>
        <taxon>Chordata</taxon>
        <taxon>Craniata</taxon>
        <taxon>Vertebrata</taxon>
        <taxon>Euteleostomi</taxon>
        <taxon>Actinopterygii</taxon>
        <taxon>Chondrostei</taxon>
        <taxon>Acipenseriformes</taxon>
        <taxon>Acipenseridae</taxon>
        <taxon>Acipenser</taxon>
    </lineage>
</organism>
<dbReference type="Pfam" id="PF00001">
    <property type="entry name" value="7tm_1"/>
    <property type="match status" value="1"/>
</dbReference>
<evidence type="ECO:0000256" key="7">
    <source>
        <dbReference type="ARBA" id="ARBA00023170"/>
    </source>
</evidence>
<feature type="transmembrane region" description="Helical" evidence="10">
    <location>
        <begin position="125"/>
        <end position="144"/>
    </location>
</feature>
<dbReference type="Proteomes" id="UP001230051">
    <property type="component" value="Unassembled WGS sequence"/>
</dbReference>
<keyword evidence="7" id="KW-0675">Receptor</keyword>
<name>A0AAD8FUG4_ACIOX</name>
<dbReference type="PROSITE" id="PS50262">
    <property type="entry name" value="G_PROTEIN_RECEP_F1_2"/>
    <property type="match status" value="1"/>
</dbReference>
<evidence type="ECO:0000256" key="9">
    <source>
        <dbReference type="SAM" id="MobiDB-lite"/>
    </source>
</evidence>
<evidence type="ECO:0000313" key="13">
    <source>
        <dbReference type="Proteomes" id="UP001230051"/>
    </source>
</evidence>
<keyword evidence="13" id="KW-1185">Reference proteome</keyword>
<keyword evidence="3 10" id="KW-0812">Transmembrane</keyword>
<keyword evidence="6 10" id="KW-0472">Membrane</keyword>
<comment type="subcellular location">
    <subcellularLocation>
        <location evidence="1">Cell membrane</location>
        <topology evidence="1">Multi-pass membrane protein</topology>
    </subcellularLocation>
</comment>
<feature type="domain" description="G-protein coupled receptors family 1 profile" evidence="11">
    <location>
        <begin position="23"/>
        <end position="358"/>
    </location>
</feature>
<evidence type="ECO:0000256" key="3">
    <source>
        <dbReference type="ARBA" id="ARBA00022692"/>
    </source>
</evidence>
<dbReference type="InterPro" id="IPR017452">
    <property type="entry name" value="GPCR_Rhodpsn_7TM"/>
</dbReference>
<dbReference type="CDD" id="cd00637">
    <property type="entry name" value="7tm_classA_rhodopsin-like"/>
    <property type="match status" value="1"/>
</dbReference>
<evidence type="ECO:0000256" key="5">
    <source>
        <dbReference type="ARBA" id="ARBA00023040"/>
    </source>
</evidence>
<keyword evidence="5" id="KW-0297">G-protein coupled receptor</keyword>
<dbReference type="Gene3D" id="1.20.1070.10">
    <property type="entry name" value="Rhodopsin 7-helix transmembrane proteins"/>
    <property type="match status" value="1"/>
</dbReference>
<accession>A0AAD8FUG4</accession>
<dbReference type="GO" id="GO:0005886">
    <property type="term" value="C:plasma membrane"/>
    <property type="evidence" value="ECO:0007669"/>
    <property type="project" value="UniProtKB-SubCell"/>
</dbReference>
<evidence type="ECO:0000256" key="2">
    <source>
        <dbReference type="ARBA" id="ARBA00022475"/>
    </source>
</evidence>
<evidence type="ECO:0000256" key="1">
    <source>
        <dbReference type="ARBA" id="ARBA00004651"/>
    </source>
</evidence>
<evidence type="ECO:0000259" key="11">
    <source>
        <dbReference type="PROSITE" id="PS50262"/>
    </source>
</evidence>
<evidence type="ECO:0000313" key="12">
    <source>
        <dbReference type="EMBL" id="KAK1152342.1"/>
    </source>
</evidence>
<dbReference type="AlphaFoldDB" id="A0AAD8FUG4"/>
<reference evidence="12" key="1">
    <citation type="submission" date="2022-02" db="EMBL/GenBank/DDBJ databases">
        <title>Atlantic sturgeon de novo genome assembly.</title>
        <authorList>
            <person name="Stock M."/>
            <person name="Klopp C."/>
            <person name="Guiguen Y."/>
            <person name="Cabau C."/>
            <person name="Parinello H."/>
            <person name="Santidrian Yebra-Pimentel E."/>
            <person name="Kuhl H."/>
            <person name="Dirks R.P."/>
            <person name="Guessner J."/>
            <person name="Wuertz S."/>
            <person name="Du K."/>
            <person name="Schartl M."/>
        </authorList>
    </citation>
    <scope>NUCLEOTIDE SEQUENCE</scope>
    <source>
        <strain evidence="12">STURGEONOMICS-FGT-2020</strain>
        <tissue evidence="12">Whole blood</tissue>
    </source>
</reference>
<feature type="region of interest" description="Disordered" evidence="9">
    <location>
        <begin position="226"/>
        <end position="271"/>
    </location>
</feature>
<proteinExistence type="predicted"/>
<sequence>MDTPFLVPTSLVLVFTLIAGIFGNALVCCVVYKCRSLQTANNALLVNLAANDLLKCTLDIPLFMLAVLFGRHQIDLGELLCSIQQFTYSLSSCVQLTTLVIISAERFQAIAHPFETDKRKLRIKFWILMIWTCGFSMSVLSVTLAKDTPLYLMCRHLPLDAQSYFNPFGTYVLVPSWAVSLTLILFNYLRIFAVVRQHANKIFDAGILSQPTSGKTESTWQNVTTAGPLHRSQDNSGQSATSQAEESTQPAAESTSVPALQASSSGTSPPKAPEIVGAVCLLTATSREHAKKRMEGKVAKRFGYIIIAFLLFWMPVVVILLLNFFLEKDISNITLLLKLETLAVALTCAPAAVNPFIYTVVNRQFRCEFRKVFNKWRNYIRSS</sequence>
<protein>
    <recommendedName>
        <fullName evidence="11">G-protein coupled receptors family 1 profile domain-containing protein</fullName>
    </recommendedName>
</protein>
<feature type="transmembrane region" description="Helical" evidence="10">
    <location>
        <begin position="12"/>
        <end position="32"/>
    </location>
</feature>
<evidence type="ECO:0000256" key="4">
    <source>
        <dbReference type="ARBA" id="ARBA00022989"/>
    </source>
</evidence>
<evidence type="ECO:0000256" key="8">
    <source>
        <dbReference type="ARBA" id="ARBA00023224"/>
    </source>
</evidence>
<feature type="transmembrane region" description="Helical" evidence="10">
    <location>
        <begin position="342"/>
        <end position="361"/>
    </location>
</feature>
<comment type="caution">
    <text evidence="12">The sequence shown here is derived from an EMBL/GenBank/DDBJ whole genome shotgun (WGS) entry which is preliminary data.</text>
</comment>
<evidence type="ECO:0000256" key="10">
    <source>
        <dbReference type="SAM" id="Phobius"/>
    </source>
</evidence>
<dbReference type="PRINTS" id="PR00237">
    <property type="entry name" value="GPCRRHODOPSN"/>
</dbReference>
<dbReference type="GO" id="GO:0071875">
    <property type="term" value="P:adrenergic receptor signaling pathway"/>
    <property type="evidence" value="ECO:0007669"/>
    <property type="project" value="UniProtKB-ARBA"/>
</dbReference>
<dbReference type="InterPro" id="IPR000276">
    <property type="entry name" value="GPCR_Rhodpsn"/>
</dbReference>
<feature type="transmembrane region" description="Helical" evidence="10">
    <location>
        <begin position="164"/>
        <end position="189"/>
    </location>
</feature>
<dbReference type="GO" id="GO:0004930">
    <property type="term" value="F:G protein-coupled receptor activity"/>
    <property type="evidence" value="ECO:0007669"/>
    <property type="project" value="UniProtKB-KW"/>
</dbReference>
<dbReference type="EMBL" id="JAGXEW010000047">
    <property type="protein sequence ID" value="KAK1152342.1"/>
    <property type="molecule type" value="Genomic_DNA"/>
</dbReference>
<keyword evidence="2" id="KW-1003">Cell membrane</keyword>
<dbReference type="SMART" id="SM01381">
    <property type="entry name" value="7TM_GPCR_Srsx"/>
    <property type="match status" value="1"/>
</dbReference>
<keyword evidence="4 10" id="KW-1133">Transmembrane helix</keyword>
<feature type="compositionally biased region" description="Polar residues" evidence="9">
    <location>
        <begin position="234"/>
        <end position="268"/>
    </location>
</feature>
<feature type="transmembrane region" description="Helical" evidence="10">
    <location>
        <begin position="302"/>
        <end position="322"/>
    </location>
</feature>
<dbReference type="PANTHER" id="PTHR24248">
    <property type="entry name" value="ADRENERGIC RECEPTOR-RELATED G-PROTEIN COUPLED RECEPTOR"/>
    <property type="match status" value="1"/>
</dbReference>
<gene>
    <name evidence="12" type="ORF">AOXY_G31587</name>
</gene>
<evidence type="ECO:0000256" key="6">
    <source>
        <dbReference type="ARBA" id="ARBA00023136"/>
    </source>
</evidence>
<keyword evidence="8" id="KW-0807">Transducer</keyword>
<dbReference type="SUPFAM" id="SSF81321">
    <property type="entry name" value="Family A G protein-coupled receptor-like"/>
    <property type="match status" value="1"/>
</dbReference>